<evidence type="ECO:0000313" key="2">
    <source>
        <dbReference type="EMBL" id="KAE8300927.1"/>
    </source>
</evidence>
<evidence type="ECO:0000259" key="1">
    <source>
        <dbReference type="Pfam" id="PF24764"/>
    </source>
</evidence>
<comment type="caution">
    <text evidence="2">The sequence shown here is derived from an EMBL/GenBank/DDBJ whole genome shotgun (WGS) entry which is preliminary data.</text>
</comment>
<name>A0A6G0JBE8_LARCR</name>
<feature type="domain" description="Integrase core" evidence="1">
    <location>
        <begin position="91"/>
        <end position="267"/>
    </location>
</feature>
<dbReference type="PANTHER" id="PTHR46791">
    <property type="entry name" value="EXPRESSED PROTEIN"/>
    <property type="match status" value="1"/>
</dbReference>
<accession>A0A6G0JBE8</accession>
<sequence>MESSLSPYQEIIENMLRHGHSDEQISSHLQFECGLTKGFSKANLRRFCAQNGIGRKRIQDSKLESEIAKAIKERSRNLNPVPYSAEYTGHKLHIDQNEKLVMFGVTHVLSVDGFSSKIISHSTMPVKNNLTIYQEVYRSAVLQYGMWDQIRVDHGREFFLTLFMQEKLAGYRNNTERQPYLQTSSTQNHIVERMWPEVNNRVNYPLKRALTHLADQEVLDMEDNLTRYCVSTLTCQVAQIGLDRMVQSWNAHRIQGKGVPNQLALGGCPKKFQQIVCQTLQELHMHTIRKWGPL</sequence>
<organism evidence="2 3">
    <name type="scientific">Larimichthys crocea</name>
    <name type="common">Large yellow croaker</name>
    <name type="synonym">Pseudosciaena crocea</name>
    <dbReference type="NCBI Taxonomy" id="215358"/>
    <lineage>
        <taxon>Eukaryota</taxon>
        <taxon>Metazoa</taxon>
        <taxon>Chordata</taxon>
        <taxon>Craniata</taxon>
        <taxon>Vertebrata</taxon>
        <taxon>Euteleostomi</taxon>
        <taxon>Actinopterygii</taxon>
        <taxon>Neopterygii</taxon>
        <taxon>Teleostei</taxon>
        <taxon>Neoteleostei</taxon>
        <taxon>Acanthomorphata</taxon>
        <taxon>Eupercaria</taxon>
        <taxon>Sciaenidae</taxon>
        <taxon>Larimichthys</taxon>
    </lineage>
</organism>
<gene>
    <name evidence="2" type="ORF">D5F01_LYC01076</name>
</gene>
<dbReference type="Pfam" id="PF24764">
    <property type="entry name" value="rva_4"/>
    <property type="match status" value="1"/>
</dbReference>
<protein>
    <recommendedName>
        <fullName evidence="1">Integrase core domain-containing protein</fullName>
    </recommendedName>
</protein>
<dbReference type="Proteomes" id="UP000424527">
    <property type="component" value="Unassembled WGS sequence"/>
</dbReference>
<dbReference type="AlphaFoldDB" id="A0A6G0JBE8"/>
<evidence type="ECO:0000313" key="3">
    <source>
        <dbReference type="Proteomes" id="UP000424527"/>
    </source>
</evidence>
<keyword evidence="3" id="KW-1185">Reference proteome</keyword>
<reference evidence="2 3" key="1">
    <citation type="submission" date="2019-07" db="EMBL/GenBank/DDBJ databases">
        <title>Chromosome genome assembly for large yellow croaker.</title>
        <authorList>
            <person name="Xiao S."/>
        </authorList>
    </citation>
    <scope>NUCLEOTIDE SEQUENCE [LARGE SCALE GENOMIC DNA]</scope>
    <source>
        <strain evidence="2">JMULYC20181020</strain>
        <tissue evidence="2">Muscle</tissue>
    </source>
</reference>
<dbReference type="PANTHER" id="PTHR46791:SF5">
    <property type="entry name" value="CLR5 DOMAIN-CONTAINING PROTEIN-RELATED"/>
    <property type="match status" value="1"/>
</dbReference>
<dbReference type="InterPro" id="IPR058913">
    <property type="entry name" value="Integrase_dom_put"/>
</dbReference>
<proteinExistence type="predicted"/>
<dbReference type="EMBL" id="REGW02000001">
    <property type="protein sequence ID" value="KAE8300927.1"/>
    <property type="molecule type" value="Genomic_DNA"/>
</dbReference>